<proteinExistence type="predicted"/>
<dbReference type="EMBL" id="JBFALK010000002">
    <property type="protein sequence ID" value="MEV0967743.1"/>
    <property type="molecule type" value="Genomic_DNA"/>
</dbReference>
<dbReference type="RefSeq" id="WP_358129718.1">
    <property type="nucleotide sequence ID" value="NZ_JBFALK010000002.1"/>
</dbReference>
<evidence type="ECO:0000313" key="5">
    <source>
        <dbReference type="Proteomes" id="UP001551675"/>
    </source>
</evidence>
<comment type="caution">
    <text evidence="4">The sequence shown here is derived from an EMBL/GenBank/DDBJ whole genome shotgun (WGS) entry which is preliminary data.</text>
</comment>
<evidence type="ECO:0000313" key="4">
    <source>
        <dbReference type="EMBL" id="MEV0967743.1"/>
    </source>
</evidence>
<accession>A0ABV3G7Y3</accession>
<name>A0ABV3G7Y3_MICGL</name>
<keyword evidence="5" id="KW-1185">Reference proteome</keyword>
<keyword evidence="2" id="KW-0472">Membrane</keyword>
<sequence length="332" mass="35968">MPRSAPRADDRRSGSFRKWAIVTVILAIILAVPTVIGAFGGFERTGGGEVAVVRNGGLLDDNRVRQVIDPGSSVTWIGWWSQIHRYPAQQRYYTITSTGGGERSGVDVVTVPSSDGVNMGIEGTLYFNLNLDHETLRSFDDKFGTRKFRSADGGTYYPWDGDEGWSAFLDQIIRPVIDNDLRTQVNSFRCAELVSSCSLVQNSGGQQTGLQQLGNNANIAKIQNAVNTSLAEDLKSTLGAEFLTNIHFNLSRVTLPKQVQDAVDQAQAAFAKVTEAQAKVAQARAEADANKARQDGYNRCPTCAEIEKLKALPQGITVYAPGNTGGVALPTR</sequence>
<feature type="domain" description="Band 7" evidence="3">
    <location>
        <begin position="46"/>
        <end position="287"/>
    </location>
</feature>
<dbReference type="Pfam" id="PF01145">
    <property type="entry name" value="Band_7"/>
    <property type="match status" value="1"/>
</dbReference>
<feature type="transmembrane region" description="Helical" evidence="2">
    <location>
        <begin position="20"/>
        <end position="42"/>
    </location>
</feature>
<keyword evidence="1" id="KW-0175">Coiled coil</keyword>
<evidence type="ECO:0000256" key="2">
    <source>
        <dbReference type="SAM" id="Phobius"/>
    </source>
</evidence>
<organism evidence="4 5">
    <name type="scientific">Microtetraspora glauca</name>
    <dbReference type="NCBI Taxonomy" id="1996"/>
    <lineage>
        <taxon>Bacteria</taxon>
        <taxon>Bacillati</taxon>
        <taxon>Actinomycetota</taxon>
        <taxon>Actinomycetes</taxon>
        <taxon>Streptosporangiales</taxon>
        <taxon>Streptosporangiaceae</taxon>
        <taxon>Microtetraspora</taxon>
    </lineage>
</organism>
<keyword evidence="2" id="KW-0812">Transmembrane</keyword>
<dbReference type="Proteomes" id="UP001551675">
    <property type="component" value="Unassembled WGS sequence"/>
</dbReference>
<gene>
    <name evidence="4" type="ORF">AB0I59_03840</name>
</gene>
<keyword evidence="2" id="KW-1133">Transmembrane helix</keyword>
<reference evidence="4 5" key="1">
    <citation type="submission" date="2024-06" db="EMBL/GenBank/DDBJ databases">
        <title>The Natural Products Discovery Center: Release of the First 8490 Sequenced Strains for Exploring Actinobacteria Biosynthetic Diversity.</title>
        <authorList>
            <person name="Kalkreuter E."/>
            <person name="Kautsar S.A."/>
            <person name="Yang D."/>
            <person name="Bader C.D."/>
            <person name="Teijaro C.N."/>
            <person name="Fluegel L."/>
            <person name="Davis C.M."/>
            <person name="Simpson J.R."/>
            <person name="Lauterbach L."/>
            <person name="Steele A.D."/>
            <person name="Gui C."/>
            <person name="Meng S."/>
            <person name="Li G."/>
            <person name="Viehrig K."/>
            <person name="Ye F."/>
            <person name="Su P."/>
            <person name="Kiefer A.F."/>
            <person name="Nichols A."/>
            <person name="Cepeda A.J."/>
            <person name="Yan W."/>
            <person name="Fan B."/>
            <person name="Jiang Y."/>
            <person name="Adhikari A."/>
            <person name="Zheng C.-J."/>
            <person name="Schuster L."/>
            <person name="Cowan T.M."/>
            <person name="Smanski M.J."/>
            <person name="Chevrette M.G."/>
            <person name="De Carvalho L.P.S."/>
            <person name="Shen B."/>
        </authorList>
    </citation>
    <scope>NUCLEOTIDE SEQUENCE [LARGE SCALE GENOMIC DNA]</scope>
    <source>
        <strain evidence="4 5">NPDC050100</strain>
    </source>
</reference>
<dbReference type="InterPro" id="IPR001107">
    <property type="entry name" value="Band_7"/>
</dbReference>
<evidence type="ECO:0000259" key="3">
    <source>
        <dbReference type="Pfam" id="PF01145"/>
    </source>
</evidence>
<evidence type="ECO:0000256" key="1">
    <source>
        <dbReference type="SAM" id="Coils"/>
    </source>
</evidence>
<protein>
    <submittedName>
        <fullName evidence="4">SPFH domain-containing protein</fullName>
    </submittedName>
</protein>
<feature type="coiled-coil region" evidence="1">
    <location>
        <begin position="266"/>
        <end position="293"/>
    </location>
</feature>